<proteinExistence type="predicted"/>
<keyword evidence="1" id="KW-0472">Membrane</keyword>
<keyword evidence="1" id="KW-1133">Transmembrane helix</keyword>
<dbReference type="RefSeq" id="WP_380753422.1">
    <property type="nucleotide sequence ID" value="NZ_JBHULT010000010.1"/>
</dbReference>
<dbReference type="EMBL" id="JBHULT010000010">
    <property type="protein sequence ID" value="MFD2518747.1"/>
    <property type="molecule type" value="Genomic_DNA"/>
</dbReference>
<dbReference type="InterPro" id="IPR021215">
    <property type="entry name" value="DUF2752"/>
</dbReference>
<comment type="caution">
    <text evidence="2">The sequence shown here is derived from an EMBL/GenBank/DDBJ whole genome shotgun (WGS) entry which is preliminary data.</text>
</comment>
<evidence type="ECO:0000313" key="2">
    <source>
        <dbReference type="EMBL" id="MFD2518747.1"/>
    </source>
</evidence>
<dbReference type="Pfam" id="PF10825">
    <property type="entry name" value="DUF2752"/>
    <property type="match status" value="1"/>
</dbReference>
<keyword evidence="3" id="KW-1185">Reference proteome</keyword>
<dbReference type="Proteomes" id="UP001597468">
    <property type="component" value="Unassembled WGS sequence"/>
</dbReference>
<organism evidence="2 3">
    <name type="scientific">Salinimicrobium flavum</name>
    <dbReference type="NCBI Taxonomy" id="1737065"/>
    <lineage>
        <taxon>Bacteria</taxon>
        <taxon>Pseudomonadati</taxon>
        <taxon>Bacteroidota</taxon>
        <taxon>Flavobacteriia</taxon>
        <taxon>Flavobacteriales</taxon>
        <taxon>Flavobacteriaceae</taxon>
        <taxon>Salinimicrobium</taxon>
    </lineage>
</organism>
<evidence type="ECO:0000256" key="1">
    <source>
        <dbReference type="SAM" id="Phobius"/>
    </source>
</evidence>
<accession>A0ABW5J0D0</accession>
<name>A0ABW5J0D0_9FLAO</name>
<feature type="transmembrane region" description="Helical" evidence="1">
    <location>
        <begin position="73"/>
        <end position="92"/>
    </location>
</feature>
<feature type="transmembrane region" description="Helical" evidence="1">
    <location>
        <begin position="104"/>
        <end position="124"/>
    </location>
</feature>
<reference evidence="3" key="1">
    <citation type="journal article" date="2019" name="Int. J. Syst. Evol. Microbiol.">
        <title>The Global Catalogue of Microorganisms (GCM) 10K type strain sequencing project: providing services to taxonomists for standard genome sequencing and annotation.</title>
        <authorList>
            <consortium name="The Broad Institute Genomics Platform"/>
            <consortium name="The Broad Institute Genome Sequencing Center for Infectious Disease"/>
            <person name="Wu L."/>
            <person name="Ma J."/>
        </authorList>
    </citation>
    <scope>NUCLEOTIDE SEQUENCE [LARGE SCALE GENOMIC DNA]</scope>
    <source>
        <strain evidence="3">KCTC 42585</strain>
    </source>
</reference>
<sequence length="127" mass="14529">MFSINSKIGKWGLLISGLVLVGLYMFYDPAVAGFFPACPFHSLTGLQCPGCGSQRAIHHLLNFDVVTAFQHNGLLVVSIPYILLGLTFDRFTQPSERLLRWRKFFFGRIAIFLILTLIILFWIFRNF</sequence>
<keyword evidence="1" id="KW-0812">Transmembrane</keyword>
<feature type="transmembrane region" description="Helical" evidence="1">
    <location>
        <begin position="12"/>
        <end position="27"/>
    </location>
</feature>
<protein>
    <submittedName>
        <fullName evidence="2">DUF2752 domain-containing protein</fullName>
    </submittedName>
</protein>
<evidence type="ECO:0000313" key="3">
    <source>
        <dbReference type="Proteomes" id="UP001597468"/>
    </source>
</evidence>
<gene>
    <name evidence="2" type="ORF">ACFSTG_12630</name>
</gene>